<evidence type="ECO:0000259" key="2">
    <source>
        <dbReference type="PROSITE" id="PS51915"/>
    </source>
</evidence>
<dbReference type="EnsemblMetazoa" id="GMOY006025-RA">
    <property type="protein sequence ID" value="GMOY006025-PA"/>
    <property type="gene ID" value="GMOY006025"/>
</dbReference>
<dbReference type="GO" id="GO:0008270">
    <property type="term" value="F:zinc ion binding"/>
    <property type="evidence" value="ECO:0007669"/>
    <property type="project" value="UniProtKB-UniRule"/>
</dbReference>
<dbReference type="InterPro" id="IPR012934">
    <property type="entry name" value="Znf_AD"/>
</dbReference>
<dbReference type="PhylomeDB" id="A0A1B0FQ30"/>
<dbReference type="FunFam" id="3.40.1800.20:FF:000002">
    <property type="entry name" value="Weckle, isoform B"/>
    <property type="match status" value="1"/>
</dbReference>
<dbReference type="Gene3D" id="3.40.1800.20">
    <property type="match status" value="1"/>
</dbReference>
<dbReference type="AlphaFoldDB" id="A0A1B0FQ30"/>
<evidence type="ECO:0000313" key="4">
    <source>
        <dbReference type="Proteomes" id="UP000092444"/>
    </source>
</evidence>
<organism evidence="3 4">
    <name type="scientific">Glossina morsitans morsitans</name>
    <name type="common">Savannah tsetse fly</name>
    <dbReference type="NCBI Taxonomy" id="37546"/>
    <lineage>
        <taxon>Eukaryota</taxon>
        <taxon>Metazoa</taxon>
        <taxon>Ecdysozoa</taxon>
        <taxon>Arthropoda</taxon>
        <taxon>Hexapoda</taxon>
        <taxon>Insecta</taxon>
        <taxon>Pterygota</taxon>
        <taxon>Neoptera</taxon>
        <taxon>Endopterygota</taxon>
        <taxon>Diptera</taxon>
        <taxon>Brachycera</taxon>
        <taxon>Muscomorpha</taxon>
        <taxon>Hippoboscoidea</taxon>
        <taxon>Glossinidae</taxon>
        <taxon>Glossina</taxon>
    </lineage>
</organism>
<name>A0A1B0FQ30_GLOMM</name>
<proteinExistence type="predicted"/>
<evidence type="ECO:0000256" key="1">
    <source>
        <dbReference type="PROSITE-ProRule" id="PRU01263"/>
    </source>
</evidence>
<feature type="binding site" evidence="1">
    <location>
        <position position="22"/>
    </location>
    <ligand>
        <name>Zn(2+)</name>
        <dbReference type="ChEBI" id="CHEBI:29105"/>
    </ligand>
</feature>
<dbReference type="PROSITE" id="PS51915">
    <property type="entry name" value="ZAD"/>
    <property type="match status" value="1"/>
</dbReference>
<sequence length="211" mass="24485">MPLQVNDDYANPNVNNSWLNWCRLCAKQQEEGAEVLNVFNKNEPANTTLATTIGKYFWIKKEDHISTCLCQDCYTLIEELVSFTEHVNKVQTMFYQLDTQKPVTLAEAQEVRGKCGLIDEKWQHIVHKRRSPNHYEVEDDGLHYINAEEALGEEEGALLEEGGDVQVTELVVNEEVINLDEQDQSEEEAIYEYDMIEFNTEREEIHETKKV</sequence>
<reference evidence="3" key="1">
    <citation type="submission" date="2020-05" db="UniProtKB">
        <authorList>
            <consortium name="EnsemblMetazoa"/>
        </authorList>
    </citation>
    <scope>IDENTIFICATION</scope>
    <source>
        <strain evidence="3">Yale</strain>
    </source>
</reference>
<dbReference type="VEuPathDB" id="VectorBase:GMOY006025"/>
<feature type="binding site" evidence="1">
    <location>
        <position position="73"/>
    </location>
    <ligand>
        <name>Zn(2+)</name>
        <dbReference type="ChEBI" id="CHEBI:29105"/>
    </ligand>
</feature>
<feature type="binding site" evidence="1">
    <location>
        <position position="25"/>
    </location>
    <ligand>
        <name>Zn(2+)</name>
        <dbReference type="ChEBI" id="CHEBI:29105"/>
    </ligand>
</feature>
<dbReference type="GO" id="GO:0005634">
    <property type="term" value="C:nucleus"/>
    <property type="evidence" value="ECO:0007669"/>
    <property type="project" value="InterPro"/>
</dbReference>
<accession>A0A1B0FQ30</accession>
<dbReference type="Proteomes" id="UP000092444">
    <property type="component" value="Unassembled WGS sequence"/>
</dbReference>
<feature type="binding site" evidence="1">
    <location>
        <position position="70"/>
    </location>
    <ligand>
        <name>Zn(2+)</name>
        <dbReference type="ChEBI" id="CHEBI:29105"/>
    </ligand>
</feature>
<evidence type="ECO:0000313" key="3">
    <source>
        <dbReference type="EnsemblMetazoa" id="GMOY006025-PA"/>
    </source>
</evidence>
<dbReference type="SUPFAM" id="SSF57716">
    <property type="entry name" value="Glucocorticoid receptor-like (DNA-binding domain)"/>
    <property type="match status" value="1"/>
</dbReference>
<protein>
    <recommendedName>
        <fullName evidence="2">ZAD domain-containing protein</fullName>
    </recommendedName>
</protein>
<keyword evidence="1" id="KW-0862">Zinc</keyword>
<keyword evidence="4" id="KW-1185">Reference proteome</keyword>
<keyword evidence="1" id="KW-0863">Zinc-finger</keyword>
<keyword evidence="1" id="KW-0479">Metal-binding</keyword>
<dbReference type="SMART" id="SM00868">
    <property type="entry name" value="zf-AD"/>
    <property type="match status" value="1"/>
</dbReference>
<dbReference type="EMBL" id="CCAG010018207">
    <property type="status" value="NOT_ANNOTATED_CDS"/>
    <property type="molecule type" value="Genomic_DNA"/>
</dbReference>
<feature type="domain" description="ZAD" evidence="2">
    <location>
        <begin position="20"/>
        <end position="97"/>
    </location>
</feature>
<dbReference type="STRING" id="37546.A0A1B0FQ30"/>
<dbReference type="Pfam" id="PF07776">
    <property type="entry name" value="zf-AD"/>
    <property type="match status" value="1"/>
</dbReference>